<reference evidence="6 7" key="1">
    <citation type="submission" date="2018-09" db="EMBL/GenBank/DDBJ databases">
        <title>Draft genome sequence of Rhodopseudomonas palustris 2.1.18.</title>
        <authorList>
            <person name="Robertson S.L."/>
            <person name="Meyer T.E."/>
            <person name="Kyndt J.A."/>
        </authorList>
    </citation>
    <scope>NUCLEOTIDE SEQUENCE [LARGE SCALE GENOMIC DNA]</scope>
    <source>
        <strain evidence="6 7">2.1.18</strain>
    </source>
</reference>
<dbReference type="InterPro" id="IPR001789">
    <property type="entry name" value="Sig_transdc_resp-reg_receiver"/>
</dbReference>
<dbReference type="OrthoDB" id="7774278at2"/>
<sequence>MQKTVLIVENEFLIAMDLMRMLQALGWQVIGPAASVKAALQLLDHESPAVALLDVNLGTEVVTLVAEVLKARNVPFAVASAYDEPEKVGGAVLAGVPNAGKPTSERQLMAVMAQLTAV</sequence>
<dbReference type="SUPFAM" id="SSF52172">
    <property type="entry name" value="CheY-like"/>
    <property type="match status" value="1"/>
</dbReference>
<accession>A0A418VLT0</accession>
<dbReference type="Proteomes" id="UP000285523">
    <property type="component" value="Unassembled WGS sequence"/>
</dbReference>
<evidence type="ECO:0000256" key="2">
    <source>
        <dbReference type="ARBA" id="ARBA00023015"/>
    </source>
</evidence>
<dbReference type="SMART" id="SM00448">
    <property type="entry name" value="REC"/>
    <property type="match status" value="1"/>
</dbReference>
<evidence type="ECO:0000259" key="5">
    <source>
        <dbReference type="PROSITE" id="PS50110"/>
    </source>
</evidence>
<dbReference type="GO" id="GO:0000160">
    <property type="term" value="P:phosphorelay signal transduction system"/>
    <property type="evidence" value="ECO:0007669"/>
    <property type="project" value="InterPro"/>
</dbReference>
<feature type="domain" description="Response regulatory" evidence="5">
    <location>
        <begin position="4"/>
        <end position="116"/>
    </location>
</feature>
<dbReference type="Gene3D" id="3.40.50.2300">
    <property type="match status" value="1"/>
</dbReference>
<dbReference type="PROSITE" id="PS50110">
    <property type="entry name" value="RESPONSE_REGULATORY"/>
    <property type="match status" value="1"/>
</dbReference>
<comment type="caution">
    <text evidence="6">The sequence shown here is derived from an EMBL/GenBank/DDBJ whole genome shotgun (WGS) entry which is preliminary data.</text>
</comment>
<dbReference type="RefSeq" id="WP_119855369.1">
    <property type="nucleotide sequence ID" value="NZ_QYYD01000003.1"/>
</dbReference>
<evidence type="ECO:0000313" key="6">
    <source>
        <dbReference type="EMBL" id="RJF77118.1"/>
    </source>
</evidence>
<dbReference type="AlphaFoldDB" id="A0A418VLT0"/>
<evidence type="ECO:0000256" key="3">
    <source>
        <dbReference type="ARBA" id="ARBA00023163"/>
    </source>
</evidence>
<evidence type="ECO:0000256" key="4">
    <source>
        <dbReference type="PROSITE-ProRule" id="PRU00169"/>
    </source>
</evidence>
<name>A0A418VLT0_RHOPL</name>
<keyword evidence="1 4" id="KW-0597">Phosphoprotein</keyword>
<gene>
    <name evidence="6" type="ORF">D4Q52_04655</name>
</gene>
<dbReference type="PANTHER" id="PTHR44591">
    <property type="entry name" value="STRESS RESPONSE REGULATOR PROTEIN 1"/>
    <property type="match status" value="1"/>
</dbReference>
<keyword evidence="3" id="KW-0804">Transcription</keyword>
<evidence type="ECO:0000313" key="7">
    <source>
        <dbReference type="Proteomes" id="UP000285523"/>
    </source>
</evidence>
<keyword evidence="2" id="KW-0805">Transcription regulation</keyword>
<feature type="modified residue" description="4-aspartylphosphate" evidence="4">
    <location>
        <position position="54"/>
    </location>
</feature>
<dbReference type="PANTHER" id="PTHR44591:SF3">
    <property type="entry name" value="RESPONSE REGULATORY DOMAIN-CONTAINING PROTEIN"/>
    <property type="match status" value="1"/>
</dbReference>
<dbReference type="InterPro" id="IPR011006">
    <property type="entry name" value="CheY-like_superfamily"/>
</dbReference>
<evidence type="ECO:0000256" key="1">
    <source>
        <dbReference type="ARBA" id="ARBA00022553"/>
    </source>
</evidence>
<proteinExistence type="predicted"/>
<organism evidence="6 7">
    <name type="scientific">Rhodopseudomonas palustris</name>
    <dbReference type="NCBI Taxonomy" id="1076"/>
    <lineage>
        <taxon>Bacteria</taxon>
        <taxon>Pseudomonadati</taxon>
        <taxon>Pseudomonadota</taxon>
        <taxon>Alphaproteobacteria</taxon>
        <taxon>Hyphomicrobiales</taxon>
        <taxon>Nitrobacteraceae</taxon>
        <taxon>Rhodopseudomonas</taxon>
    </lineage>
</organism>
<dbReference type="EMBL" id="QYYD01000003">
    <property type="protein sequence ID" value="RJF77118.1"/>
    <property type="molecule type" value="Genomic_DNA"/>
</dbReference>
<dbReference type="InterPro" id="IPR050595">
    <property type="entry name" value="Bact_response_regulator"/>
</dbReference>
<dbReference type="Pfam" id="PF00072">
    <property type="entry name" value="Response_reg"/>
    <property type="match status" value="1"/>
</dbReference>
<protein>
    <submittedName>
        <fullName evidence="6">Response regulator</fullName>
    </submittedName>
</protein>